<dbReference type="Pfam" id="PF09136">
    <property type="entry name" value="Glucodextran_B"/>
    <property type="match status" value="1"/>
</dbReference>
<keyword evidence="6" id="KW-1185">Reference proteome</keyword>
<reference evidence="5 6" key="1">
    <citation type="submission" date="2024-11" db="EMBL/GenBank/DDBJ databases">
        <title>The Natural Products Discovery Center: Release of the First 8490 Sequenced Strains for Exploring Actinobacteria Biosynthetic Diversity.</title>
        <authorList>
            <person name="Kalkreuter E."/>
            <person name="Kautsar S.A."/>
            <person name="Yang D."/>
            <person name="Bader C.D."/>
            <person name="Teijaro C.N."/>
            <person name="Fluegel L."/>
            <person name="Davis C.M."/>
            <person name="Simpson J.R."/>
            <person name="Lauterbach L."/>
            <person name="Steele A.D."/>
            <person name="Gui C."/>
            <person name="Meng S."/>
            <person name="Li G."/>
            <person name="Viehrig K."/>
            <person name="Ye F."/>
            <person name="Su P."/>
            <person name="Kiefer A.F."/>
            <person name="Nichols A."/>
            <person name="Cepeda A.J."/>
            <person name="Yan W."/>
            <person name="Fan B."/>
            <person name="Jiang Y."/>
            <person name="Adhikari A."/>
            <person name="Zheng C.-J."/>
            <person name="Schuster L."/>
            <person name="Cowan T.M."/>
            <person name="Smanski M.J."/>
            <person name="Chevrette M.G."/>
            <person name="De Carvalho L.P.S."/>
            <person name="Shen B."/>
        </authorList>
    </citation>
    <scope>NUCLEOTIDE SEQUENCE [LARGE SCALE GENOMIC DNA]</scope>
    <source>
        <strain evidence="5 6">NPDC077433</strain>
    </source>
</reference>
<organism evidence="5 6">
    <name type="scientific">Psychrobacter namhaensis</name>
    <dbReference type="NCBI Taxonomy" id="292734"/>
    <lineage>
        <taxon>Bacteria</taxon>
        <taxon>Pseudomonadati</taxon>
        <taxon>Pseudomonadota</taxon>
        <taxon>Gammaproteobacteria</taxon>
        <taxon>Moraxellales</taxon>
        <taxon>Moraxellaceae</taxon>
        <taxon>Psychrobacter</taxon>
    </lineage>
</organism>
<keyword evidence="2" id="KW-0677">Repeat</keyword>
<evidence type="ECO:0000259" key="4">
    <source>
        <dbReference type="Pfam" id="PF25390"/>
    </source>
</evidence>
<feature type="chain" id="PRO_5045381097" evidence="3">
    <location>
        <begin position="22"/>
        <end position="559"/>
    </location>
</feature>
<protein>
    <submittedName>
        <fullName evidence="5">Chromosome condensation regulator RCC1</fullName>
    </submittedName>
</protein>
<dbReference type="Pfam" id="PF25390">
    <property type="entry name" value="WD40_RLD"/>
    <property type="match status" value="1"/>
</dbReference>
<dbReference type="Proteomes" id="UP001620234">
    <property type="component" value="Unassembled WGS sequence"/>
</dbReference>
<keyword evidence="3" id="KW-0732">Signal</keyword>
<evidence type="ECO:0000256" key="2">
    <source>
        <dbReference type="ARBA" id="ARBA00022737"/>
    </source>
</evidence>
<dbReference type="PROSITE" id="PS50012">
    <property type="entry name" value="RCC1_3"/>
    <property type="match status" value="5"/>
</dbReference>
<dbReference type="InterPro" id="IPR051553">
    <property type="entry name" value="Ran_GTPase-activating"/>
</dbReference>
<dbReference type="InterPro" id="IPR000408">
    <property type="entry name" value="Reg_chr_condens"/>
</dbReference>
<dbReference type="EMBL" id="JBJDPD010000005">
    <property type="protein sequence ID" value="MFK4000687.1"/>
    <property type="molecule type" value="Genomic_DNA"/>
</dbReference>
<dbReference type="Pfam" id="PF13540">
    <property type="entry name" value="RCC1_2"/>
    <property type="match status" value="1"/>
</dbReference>
<comment type="caution">
    <text evidence="5">The sequence shown here is derived from an EMBL/GenBank/DDBJ whole genome shotgun (WGS) entry which is preliminary data.</text>
</comment>
<dbReference type="PROSITE" id="PS51257">
    <property type="entry name" value="PROKAR_LIPOPROTEIN"/>
    <property type="match status" value="1"/>
</dbReference>
<evidence type="ECO:0000256" key="1">
    <source>
        <dbReference type="ARBA" id="ARBA00022658"/>
    </source>
</evidence>
<feature type="domain" description="RCC1-like" evidence="4">
    <location>
        <begin position="237"/>
        <end position="551"/>
    </location>
</feature>
<name>A0ABW8L721_9GAMM</name>
<sequence length="559" mass="59517">MRLSHLTQAVALITATLLLTACVDDSDTTIIDGTPPLLTTDSNFTDGYSAVAAVFVSGQVQDSSGIKSLTYTLNETPAQALAVDTEGYFSDRILLALGSNTITLEATDNAGNVMRSTKTIYLGDTIAASGSHTGAVRDGELYGWGRNNYGQTGLGFTTNLSDVMGHPNTPMLMNSAPDNLLSISFNQNHSLAIANNGQVYSWGEDKYGQLGRGDTGRNNCSNVADCRLDISTIAGIENAVMVAPGYKHNLVLTEDGSVWAFGANEQGQLGNDTTANSSVPVKVDFSAVEGAGHIVQVVASANSSYALDDKGQVWGWGSDAYANLGKGKACTTTNNCVNINPAPVLINVINEDQVNATQTTDSTLAMDVEKVTQLAAGRDHVLALTNKESVYGWGLNASSQLGYYGELFKNTEGAWASIVTTPTKLPWFMDKDVRRVYANGNASYALLDNVAVGTDATTDGILYAWGAFGETNSKGTTEYDNLDEPTNKLPNLKNIDNMAMGAMHLIAHEKPLNQDGATNTGYGQLFTWGWSFEGSLGNADTTHIWMYNTPMPVVLPNQL</sequence>
<dbReference type="PRINTS" id="PR00633">
    <property type="entry name" value="RCCNDNSATION"/>
</dbReference>
<gene>
    <name evidence="5" type="ORF">ACI2I3_04965</name>
</gene>
<accession>A0ABW8L721</accession>
<evidence type="ECO:0000256" key="3">
    <source>
        <dbReference type="SAM" id="SignalP"/>
    </source>
</evidence>
<keyword evidence="1" id="KW-0344">Guanine-nucleotide releasing factor</keyword>
<dbReference type="RefSeq" id="WP_404671978.1">
    <property type="nucleotide sequence ID" value="NZ_JBJDPD010000005.1"/>
</dbReference>
<evidence type="ECO:0000313" key="6">
    <source>
        <dbReference type="Proteomes" id="UP001620234"/>
    </source>
</evidence>
<dbReference type="InterPro" id="IPR009091">
    <property type="entry name" value="RCC1/BLIP-II"/>
</dbReference>
<proteinExistence type="predicted"/>
<feature type="signal peptide" evidence="3">
    <location>
        <begin position="1"/>
        <end position="21"/>
    </location>
</feature>
<dbReference type="PANTHER" id="PTHR45982:SF1">
    <property type="entry name" value="REGULATOR OF CHROMOSOME CONDENSATION"/>
    <property type="match status" value="1"/>
</dbReference>
<evidence type="ECO:0000313" key="5">
    <source>
        <dbReference type="EMBL" id="MFK4000687.1"/>
    </source>
</evidence>
<dbReference type="Gene3D" id="2.130.10.30">
    <property type="entry name" value="Regulator of chromosome condensation 1/beta-lactamase-inhibitor protein II"/>
    <property type="match status" value="3"/>
</dbReference>
<dbReference type="InterPro" id="IPR058923">
    <property type="entry name" value="RCC1-like_dom"/>
</dbReference>
<dbReference type="PANTHER" id="PTHR45982">
    <property type="entry name" value="REGULATOR OF CHROMOSOME CONDENSATION"/>
    <property type="match status" value="1"/>
</dbReference>
<dbReference type="SUPFAM" id="SSF50985">
    <property type="entry name" value="RCC1/BLIP-II"/>
    <property type="match status" value="2"/>
</dbReference>